<feature type="compositionally biased region" description="Low complexity" evidence="1">
    <location>
        <begin position="1512"/>
        <end position="1528"/>
    </location>
</feature>
<dbReference type="Gene3D" id="2.30.42.10">
    <property type="match status" value="7"/>
</dbReference>
<proteinExistence type="predicted"/>
<feature type="compositionally biased region" description="Low complexity" evidence="1">
    <location>
        <begin position="481"/>
        <end position="492"/>
    </location>
</feature>
<feature type="domain" description="PDZ" evidence="2">
    <location>
        <begin position="1642"/>
        <end position="1724"/>
    </location>
</feature>
<feature type="compositionally biased region" description="Low complexity" evidence="1">
    <location>
        <begin position="1538"/>
        <end position="1550"/>
    </location>
</feature>
<evidence type="ECO:0000313" key="3">
    <source>
        <dbReference type="Proteomes" id="UP000050795"/>
    </source>
</evidence>
<feature type="compositionally biased region" description="Basic and acidic residues" evidence="1">
    <location>
        <begin position="466"/>
        <end position="478"/>
    </location>
</feature>
<feature type="domain" description="PDZ" evidence="2">
    <location>
        <begin position="1996"/>
        <end position="2079"/>
    </location>
</feature>
<feature type="domain" description="PDZ" evidence="2">
    <location>
        <begin position="1187"/>
        <end position="1268"/>
    </location>
</feature>
<dbReference type="InterPro" id="IPR051342">
    <property type="entry name" value="PDZ_scaffold"/>
</dbReference>
<keyword evidence="3" id="KW-1185">Reference proteome</keyword>
<feature type="compositionally biased region" description="Acidic residues" evidence="1">
    <location>
        <begin position="1011"/>
        <end position="1020"/>
    </location>
</feature>
<feature type="region of interest" description="Disordered" evidence="1">
    <location>
        <begin position="466"/>
        <end position="507"/>
    </location>
</feature>
<feature type="compositionally biased region" description="Polar residues" evidence="1">
    <location>
        <begin position="1471"/>
        <end position="1488"/>
    </location>
</feature>
<protein>
    <recommendedName>
        <fullName evidence="2">PDZ domain-containing protein</fullName>
    </recommendedName>
</protein>
<feature type="region of interest" description="Disordered" evidence="1">
    <location>
        <begin position="1512"/>
        <end position="1593"/>
    </location>
</feature>
<reference evidence="4" key="2">
    <citation type="submission" date="2023-11" db="UniProtKB">
        <authorList>
            <consortium name="WormBaseParasite"/>
        </authorList>
    </citation>
    <scope>IDENTIFICATION</scope>
</reference>
<name>A0AA85IVX4_TRIRE</name>
<accession>A0AA85IVX4</accession>
<dbReference type="PROSITE" id="PS50106">
    <property type="entry name" value="PDZ"/>
    <property type="match status" value="7"/>
</dbReference>
<sequence>MHIKRKLRRYISNIISFTNSRTRNALRDRSADFYVNEVTEELVDLMRKVWLPIIGPDYDIIVLHVHKPRGVTNLGMSLEGITYVSEPAFDNTSNNCNQSQTTATSNGHLKAMSTPVSHHVMSNGLDQKNEQNKPSRHFVQYIVPEGLIGSLGVVQTGDELLQANGHRIHGTSYTSTLRYLRSLPSRIQLVLGRKKPTCTHEDENNAGLNFSADSNPLIDCTDEPPLEVVASEIGSVDTVPSIRMISSYDVPDRAVAYSGPVSPMSAHRRVTEWIRKSQGDLSNTAPHLSSPESVSMYEQNNTSRSEKASSYNLEPLNSHTYDPRRNYVNVNPTDGVPFPMNASTMDNTRKYSLPNTLSSRKLQQMKSNTLGRLPTSNTSRRFTEPGPVVQQYNQRRYQTLPHNRRLHRIDPRYGFKRPSWSSVPLVIQLNKSSQGFGFSIAEYEELPVTDLEGKTSSRKAYTLDRKNTSSTLDSDRHSFRSYRSSVTSSPNRNYKSSSNLKRRSTWSSRSKKTHGILLIDSLTPGGVAQLDGRISIGDRLLFVNDRNLMKSSVREAANTLKSLPNGPCLIGIAKMQLEPNETDVPLQEPPYQLQSTTGVFRPSVIGVFSDVNEVKKSNSCSNFAYPLRVNTGNANDDNSTVVSLHGIHPLLPYLDFSAENKRSFFSLAVHSYPCLHTPLHLYTAKLNDDRIIFSDTTVCRNTHPRSPGHKLQREEEPLQGYSRPRSPTPNHMDASSSSSLTSDNLPGLHYKCKSYSCVEELNNSLLMNSIQHHDHQHPGCSNLSERKQQCFFSPVDKSSLNNTVSQLALHFVHEIVNEAMRHLLNEIFDPNVQLNSDVSPHIPLEGPEPSVSQPFFSSSSSSSLIGTGTTATWTTTQSISSGFVASCSNAANDNRICSDGVVLHSSNSATSISSLISKCSDRTSATSTTTTTTTNNTNTNNSTQYLAYKLVSQSILKALKLLEVNTNNNSAVSISSGMHQSECPRHSIENQESGLCSSTITIADSCRNDGDKDDSNDDDVAATASSNDEDDVEEDLNTECDLSTNSTISLSSYIHPKVMSSSIESDRVDCHRHNYSKLTEPPLHVHSHSSTEPMENDKASFTNSFNELFYSSTVSSLHRRQDDNSCDGFHRNFPVNKNYAKVGIKDGFNVVTGIEDLALDFYTLPLLCPNPELHAPDLQHVTPVDPSLEVSKSLERGSLPIGLKLDALACQGQDGCRVLQVLGGGAVARDQLLVTNDYVTSMNGHSMRHLDNLKAFEILHSLSQNSTIIDINYLPASVVESHRIECLSKAMNPLNEKSSMPYSSIIQPTHWSVPIEIVLHRSDSSQAWGLVASGSEICASRNYLPPGNIDNPSIISKILPNSIAKNCKLLNCGLLILQIQGNDVASKGPVYVNSYLQHLANQSDLRELRLVVCHYDDDGDDNTDNRVDLKNNSNTDPVDKSQLPNGLGITVASVKMSSVPPGGSDNKLLQKKSSTVVQSGISPSSSDMENPEPLTDMELRDEMNVLSREIPSSDLYNSSSDSQNNNYSHRTNESRQRSGNISNNDSNNGNQFPLSKVSSPIVKDDDDQVPTKLLNGWWNNSPPAIPPRRSSITTRRQSFGSIKSGMGQILNYDKQYSRSDQDKILVMRIPLPYSKLNISNKNITYNDDIDGTFNLGIHLITCRTSETTMANFISEFEPNSIVVYHNNTAVDADNSLQIGDEIVHVEDVSVCDMHQSTVLQIIQSKICHILHMASVNDFRNNNNNNNDIDNNYINNADPSSVLSEIKPFVSLIIRRNPMNLSIMSTNSQMSSPSSPIKVISKLPEDYSPSSENHIISNPTSDILSSASSDLLPTGSKPIPHSFLKQIMLELKEDFNKLQLFDIILERSPDGFGIFIVNLGPNNESGVFVTEIRPNSPAFLQGILKPHDRILAINGHLQYDYEKTLELLQQSRKSVRLTIGRQITDKLINSTLDPTRTTDESIINTYKSSGGDNRDNDAKKNELKQAKLSIVPGIPATVTLFKNGGGLGFSIVGGSDTVLGNILIHEIHTNGAAAYDGRLQVGDRLLAANGIDLREATQKDATKIIRAAGDCIQLLVYRDPEPQYLNQGVFECHNVTLRRDMPGQSFGLSLIGRPHYSTGTAIGGITENSPAARSNLLEVGDIILEINGWDMRLAKSDEVVNLLKNAQSEVKLLIGRHKTAPSRHGSECQFSAAYTSHY</sequence>
<feature type="domain" description="PDZ" evidence="2">
    <location>
        <begin position="1861"/>
        <end position="1942"/>
    </location>
</feature>
<dbReference type="InterPro" id="IPR036034">
    <property type="entry name" value="PDZ_sf"/>
</dbReference>
<dbReference type="CDD" id="cd00136">
    <property type="entry name" value="PDZ_canonical"/>
    <property type="match status" value="2"/>
</dbReference>
<dbReference type="SMART" id="SM00228">
    <property type="entry name" value="PDZ"/>
    <property type="match status" value="7"/>
</dbReference>
<feature type="region of interest" description="Disordered" evidence="1">
    <location>
        <begin position="1421"/>
        <end position="1494"/>
    </location>
</feature>
<feature type="domain" description="PDZ" evidence="2">
    <location>
        <begin position="517"/>
        <end position="562"/>
    </location>
</feature>
<dbReference type="Proteomes" id="UP000050795">
    <property type="component" value="Unassembled WGS sequence"/>
</dbReference>
<feature type="compositionally biased region" description="Acidic residues" evidence="1">
    <location>
        <begin position="1027"/>
        <end position="1038"/>
    </location>
</feature>
<feature type="region of interest" description="Disordered" evidence="1">
    <location>
        <begin position="702"/>
        <end position="742"/>
    </location>
</feature>
<evidence type="ECO:0000313" key="4">
    <source>
        <dbReference type="WBParaSite" id="TREG1_114040.4"/>
    </source>
</evidence>
<dbReference type="InterPro" id="IPR001478">
    <property type="entry name" value="PDZ"/>
</dbReference>
<evidence type="ECO:0000259" key="2">
    <source>
        <dbReference type="PROSITE" id="PS50106"/>
    </source>
</evidence>
<feature type="region of interest" description="Disordered" evidence="1">
    <location>
        <begin position="1007"/>
        <end position="1039"/>
    </location>
</feature>
<dbReference type="SUPFAM" id="SSF50156">
    <property type="entry name" value="PDZ domain-like"/>
    <property type="match status" value="8"/>
</dbReference>
<evidence type="ECO:0000256" key="1">
    <source>
        <dbReference type="SAM" id="MobiDB-lite"/>
    </source>
</evidence>
<feature type="domain" description="PDZ" evidence="2">
    <location>
        <begin position="2093"/>
        <end position="2177"/>
    </location>
</feature>
<organism evidence="3 4">
    <name type="scientific">Trichobilharzia regenti</name>
    <name type="common">Nasal bird schistosome</name>
    <dbReference type="NCBI Taxonomy" id="157069"/>
    <lineage>
        <taxon>Eukaryota</taxon>
        <taxon>Metazoa</taxon>
        <taxon>Spiralia</taxon>
        <taxon>Lophotrochozoa</taxon>
        <taxon>Platyhelminthes</taxon>
        <taxon>Trematoda</taxon>
        <taxon>Digenea</taxon>
        <taxon>Strigeidida</taxon>
        <taxon>Schistosomatoidea</taxon>
        <taxon>Schistosomatidae</taxon>
        <taxon>Trichobilharzia</taxon>
    </lineage>
</organism>
<dbReference type="Pfam" id="PF00595">
    <property type="entry name" value="PDZ"/>
    <property type="match status" value="3"/>
</dbReference>
<dbReference type="PANTHER" id="PTHR19964">
    <property type="entry name" value="MULTIPLE PDZ DOMAIN PROTEIN"/>
    <property type="match status" value="1"/>
</dbReference>
<reference evidence="3" key="1">
    <citation type="submission" date="2022-06" db="EMBL/GenBank/DDBJ databases">
        <authorList>
            <person name="Berger JAMES D."/>
            <person name="Berger JAMES D."/>
        </authorList>
    </citation>
    <scope>NUCLEOTIDE SEQUENCE [LARGE SCALE GENOMIC DNA]</scope>
</reference>
<dbReference type="WBParaSite" id="TREG1_114040.4">
    <property type="protein sequence ID" value="TREG1_114040.4"/>
    <property type="gene ID" value="TREG1_114040"/>
</dbReference>
<feature type="domain" description="PDZ" evidence="2">
    <location>
        <begin position="124"/>
        <end position="195"/>
    </location>
</feature>
<feature type="region of interest" description="Disordered" evidence="1">
    <location>
        <begin position="280"/>
        <end position="327"/>
    </location>
</feature>
<dbReference type="PANTHER" id="PTHR19964:SF92">
    <property type="entry name" value="PATJ HOMOLOG"/>
    <property type="match status" value="1"/>
</dbReference>
<feature type="compositionally biased region" description="Polar residues" evidence="1">
    <location>
        <begin position="280"/>
        <end position="320"/>
    </location>
</feature>